<reference evidence="2 3" key="1">
    <citation type="submission" date="2015-04" db="EMBL/GenBank/DDBJ databases">
        <authorList>
            <person name="Heijne W.H."/>
            <person name="Fedorova N.D."/>
            <person name="Nierman W.C."/>
            <person name="Vollebregt A.W."/>
            <person name="Zhao Z."/>
            <person name="Wu L."/>
            <person name="Kumar M."/>
            <person name="Stam H."/>
            <person name="van den Berg M.A."/>
            <person name="Pel H.J."/>
        </authorList>
    </citation>
    <scope>NUCLEOTIDE SEQUENCE [LARGE SCALE GENOMIC DNA]</scope>
    <source>
        <strain evidence="2 3">CBS 393.64</strain>
    </source>
</reference>
<dbReference type="RefSeq" id="XP_013329363.1">
    <property type="nucleotide sequence ID" value="XM_013473909.1"/>
</dbReference>
<feature type="compositionally biased region" description="Basic and acidic residues" evidence="1">
    <location>
        <begin position="198"/>
        <end position="217"/>
    </location>
</feature>
<dbReference type="Proteomes" id="UP000053958">
    <property type="component" value="Unassembled WGS sequence"/>
</dbReference>
<comment type="caution">
    <text evidence="2">The sequence shown here is derived from an EMBL/GenBank/DDBJ whole genome shotgun (WGS) entry which is preliminary data.</text>
</comment>
<evidence type="ECO:0000313" key="2">
    <source>
        <dbReference type="EMBL" id="KKA22751.1"/>
    </source>
</evidence>
<accession>A0A0F4YY42</accession>
<dbReference type="GeneID" id="25315558"/>
<dbReference type="AlphaFoldDB" id="A0A0F4YY42"/>
<proteinExistence type="predicted"/>
<name>A0A0F4YY42_RASE3</name>
<feature type="region of interest" description="Disordered" evidence="1">
    <location>
        <begin position="179"/>
        <end position="217"/>
    </location>
</feature>
<protein>
    <submittedName>
        <fullName evidence="2">Uncharacterized protein</fullName>
    </submittedName>
</protein>
<dbReference type="EMBL" id="LASV01000127">
    <property type="protein sequence ID" value="KKA22751.1"/>
    <property type="molecule type" value="Genomic_DNA"/>
</dbReference>
<gene>
    <name evidence="2" type="ORF">T310_3208</name>
</gene>
<keyword evidence="3" id="KW-1185">Reference proteome</keyword>
<evidence type="ECO:0000313" key="3">
    <source>
        <dbReference type="Proteomes" id="UP000053958"/>
    </source>
</evidence>
<organism evidence="2 3">
    <name type="scientific">Rasamsonia emersonii (strain ATCC 16479 / CBS 393.64 / IMI 116815)</name>
    <dbReference type="NCBI Taxonomy" id="1408163"/>
    <lineage>
        <taxon>Eukaryota</taxon>
        <taxon>Fungi</taxon>
        <taxon>Dikarya</taxon>
        <taxon>Ascomycota</taxon>
        <taxon>Pezizomycotina</taxon>
        <taxon>Eurotiomycetes</taxon>
        <taxon>Eurotiomycetidae</taxon>
        <taxon>Eurotiales</taxon>
        <taxon>Trichocomaceae</taxon>
        <taxon>Rasamsonia</taxon>
    </lineage>
</organism>
<sequence>MYSVRLMLPLGFQWCGPGRAFRTRRLETACQLTMSVPYYITTLENGGVNNSFLVLTACGDTGLFGILGLLKDLLAPLPKAPRGLGWKGRNEGLELRETRVSGWKEWTGRRVMYARLTCMMYIGVQQFVVETCPTYHTFCLSCGILARRQGKGDAVTLDSVSQTRRFHHEATTEKRSCRKLDPDSAKSLGLTPVARSADGGRKHGGTEFSERPGYRDPLPRALVDDFGHSPGSTFHYPHSTVRVPRSARGFFPGAFQNMGRSAAHGRA</sequence>
<evidence type="ECO:0000256" key="1">
    <source>
        <dbReference type="SAM" id="MobiDB-lite"/>
    </source>
</evidence>